<sequence length="220" mass="25134">MYLKNKEEKILKDFPNRLKDAMGSDTLRTFEEKSGISRSVLSSYLNGKTYPTLDRLTAISVASEKSIEWLASGEITDDRMVAVYQYDLCVSAGAGALVEHEKPVAEFRFSQDWLRQQGLHGRQLSIVQVMGDSMEPNLYDGDLILVRHDEARDGICVIRVDQDVLVKRVQYDYAEKSFLISSDNPRYKPFQLSNDFDGDFKVIGQVVRVLQRVKERDTVQ</sequence>
<dbReference type="InterPro" id="IPR036286">
    <property type="entry name" value="LexA/Signal_pep-like_sf"/>
</dbReference>
<dbReference type="SMART" id="SM00530">
    <property type="entry name" value="HTH_XRE"/>
    <property type="match status" value="1"/>
</dbReference>
<dbReference type="Pfam" id="PF00717">
    <property type="entry name" value="Peptidase_S24"/>
    <property type="match status" value="1"/>
</dbReference>
<dbReference type="PANTHER" id="PTHR40661:SF3">
    <property type="entry name" value="FELS-1 PROPHAGE TRANSCRIPTIONAL REGULATOR"/>
    <property type="match status" value="1"/>
</dbReference>
<dbReference type="STRING" id="1117707.VQ7734_04902"/>
<dbReference type="InterPro" id="IPR015927">
    <property type="entry name" value="Peptidase_S24_S26A/B/C"/>
</dbReference>
<keyword evidence="2" id="KW-0238">DNA-binding</keyword>
<dbReference type="PROSITE" id="PS50943">
    <property type="entry name" value="HTH_CROC1"/>
    <property type="match status" value="1"/>
</dbReference>
<dbReference type="InterPro" id="IPR001387">
    <property type="entry name" value="Cro/C1-type_HTH"/>
</dbReference>
<dbReference type="GO" id="GO:0003677">
    <property type="term" value="F:DNA binding"/>
    <property type="evidence" value="ECO:0007669"/>
    <property type="project" value="UniProtKB-KW"/>
</dbReference>
<evidence type="ECO:0000256" key="1">
    <source>
        <dbReference type="ARBA" id="ARBA00023015"/>
    </source>
</evidence>
<dbReference type="OrthoDB" id="5959816at2"/>
<evidence type="ECO:0000313" key="5">
    <source>
        <dbReference type="EMBL" id="SHO59125.1"/>
    </source>
</evidence>
<dbReference type="CDD" id="cd00093">
    <property type="entry name" value="HTH_XRE"/>
    <property type="match status" value="1"/>
</dbReference>
<dbReference type="CDD" id="cd06529">
    <property type="entry name" value="S24_LexA-like"/>
    <property type="match status" value="1"/>
</dbReference>
<evidence type="ECO:0000259" key="4">
    <source>
        <dbReference type="PROSITE" id="PS50943"/>
    </source>
</evidence>
<dbReference type="EMBL" id="FRFG01000098">
    <property type="protein sequence ID" value="SHO59125.1"/>
    <property type="molecule type" value="Genomic_DNA"/>
</dbReference>
<gene>
    <name evidence="5" type="ORF">VQ7734_04902</name>
</gene>
<evidence type="ECO:0000313" key="6">
    <source>
        <dbReference type="Proteomes" id="UP000184600"/>
    </source>
</evidence>
<proteinExistence type="predicted"/>
<dbReference type="AlphaFoldDB" id="A0A1M7Z2V0"/>
<accession>A0A1M7Z2V0</accession>
<reference evidence="6" key="1">
    <citation type="submission" date="2016-12" db="EMBL/GenBank/DDBJ databases">
        <authorList>
            <person name="Rodrigo-Torres L."/>
            <person name="Arahal R.D."/>
            <person name="Lucena T."/>
        </authorList>
    </citation>
    <scope>NUCLEOTIDE SEQUENCE [LARGE SCALE GENOMIC DNA]</scope>
</reference>
<keyword evidence="1" id="KW-0805">Transcription regulation</keyword>
<dbReference type="RefSeq" id="WP_073586550.1">
    <property type="nucleotide sequence ID" value="NZ_AP024897.1"/>
</dbReference>
<organism evidence="5 6">
    <name type="scientific">Vibrio quintilis</name>
    <dbReference type="NCBI Taxonomy" id="1117707"/>
    <lineage>
        <taxon>Bacteria</taxon>
        <taxon>Pseudomonadati</taxon>
        <taxon>Pseudomonadota</taxon>
        <taxon>Gammaproteobacteria</taxon>
        <taxon>Vibrionales</taxon>
        <taxon>Vibrionaceae</taxon>
        <taxon>Vibrio</taxon>
    </lineage>
</organism>
<feature type="domain" description="HTH cro/C1-type" evidence="4">
    <location>
        <begin position="26"/>
        <end position="70"/>
    </location>
</feature>
<dbReference type="InterPro" id="IPR010982">
    <property type="entry name" value="Lambda_DNA-bd_dom_sf"/>
</dbReference>
<evidence type="ECO:0000256" key="2">
    <source>
        <dbReference type="ARBA" id="ARBA00023125"/>
    </source>
</evidence>
<keyword evidence="3" id="KW-0804">Transcription</keyword>
<dbReference type="SUPFAM" id="SSF47413">
    <property type="entry name" value="lambda repressor-like DNA-binding domains"/>
    <property type="match status" value="1"/>
</dbReference>
<dbReference type="Proteomes" id="UP000184600">
    <property type="component" value="Unassembled WGS sequence"/>
</dbReference>
<dbReference type="InterPro" id="IPR039418">
    <property type="entry name" value="LexA-like"/>
</dbReference>
<dbReference type="PANTHER" id="PTHR40661">
    <property type="match status" value="1"/>
</dbReference>
<keyword evidence="6" id="KW-1185">Reference proteome</keyword>
<evidence type="ECO:0000256" key="3">
    <source>
        <dbReference type="ARBA" id="ARBA00023163"/>
    </source>
</evidence>
<dbReference type="Gene3D" id="2.10.109.10">
    <property type="entry name" value="Umud Fragment, subunit A"/>
    <property type="match status" value="1"/>
</dbReference>
<dbReference type="Gene3D" id="1.10.260.40">
    <property type="entry name" value="lambda repressor-like DNA-binding domains"/>
    <property type="match status" value="1"/>
</dbReference>
<dbReference type="SUPFAM" id="SSF51306">
    <property type="entry name" value="LexA/Signal peptidase"/>
    <property type="match status" value="1"/>
</dbReference>
<name>A0A1M7Z2V0_9VIBR</name>
<protein>
    <submittedName>
        <fullName evidence="5">Putative HTH-type transcriptional regulator</fullName>
    </submittedName>
</protein>
<dbReference type="Pfam" id="PF01381">
    <property type="entry name" value="HTH_3"/>
    <property type="match status" value="1"/>
</dbReference>